<proteinExistence type="predicted"/>
<evidence type="ECO:0000313" key="2">
    <source>
        <dbReference type="EMBL" id="MCP2732043.1"/>
    </source>
</evidence>
<accession>A0AAE3KRV0</accession>
<dbReference type="SUPFAM" id="SSF52266">
    <property type="entry name" value="SGNH hydrolase"/>
    <property type="match status" value="1"/>
</dbReference>
<dbReference type="AlphaFoldDB" id="A0AAE3KRV0"/>
<dbReference type="Proteomes" id="UP001204953">
    <property type="component" value="Unassembled WGS sequence"/>
</dbReference>
<keyword evidence="2" id="KW-0378">Hydrolase</keyword>
<dbReference type="EMBL" id="JAMZMM010000464">
    <property type="protein sequence ID" value="MCP2732043.1"/>
    <property type="molecule type" value="Genomic_DNA"/>
</dbReference>
<dbReference type="Pfam" id="PF13472">
    <property type="entry name" value="Lipase_GDSL_2"/>
    <property type="match status" value="1"/>
</dbReference>
<name>A0AAE3KRV0_9CYAN</name>
<dbReference type="InterPro" id="IPR013830">
    <property type="entry name" value="SGNH_hydro"/>
</dbReference>
<comment type="caution">
    <text evidence="2">The sequence shown here is derived from an EMBL/GenBank/DDBJ whole genome shotgun (WGS) entry which is preliminary data.</text>
</comment>
<sequence length="315" mass="35510">MKLLLIIVAVLIGLFLLLEVGLRLFWGFGNPLIYIADEKIGYLLAPNQKTKRFGNRISINEYSMRSAAIAKQRPPSTLRVFLLGDSIVNGGWWTDQEQTLSGLIANQLKTHTGKEKAPLEKIEVINASANSWGPRNEVAYLQRFGIFESQALVVVINTDDLFGTAPTSVPVGRDRFYPSQKPPLAIVEAITRFSRYQPPAEMAAVNAEKGDRVGFNLEAIGKIQEIVKQTDTQFLLVMTPLLREVSNPGPRDYEIKARDRLIEFTKEQQITYIDFLPIFKETETPETLYRDHIHLSPEGNKKVTEVISQWLLVVG</sequence>
<keyword evidence="3" id="KW-1185">Reference proteome</keyword>
<evidence type="ECO:0000313" key="3">
    <source>
        <dbReference type="Proteomes" id="UP001204953"/>
    </source>
</evidence>
<dbReference type="RefSeq" id="WP_254014771.1">
    <property type="nucleotide sequence ID" value="NZ_JAMZMM010000464.1"/>
</dbReference>
<reference evidence="2" key="1">
    <citation type="submission" date="2022-06" db="EMBL/GenBank/DDBJ databases">
        <title>New cyanobacteria of genus Symplocastrum in benthos of Lake Baikal.</title>
        <authorList>
            <person name="Sorokovikova E."/>
            <person name="Tikhonova I."/>
            <person name="Krasnopeev A."/>
            <person name="Evseev P."/>
            <person name="Gladkikh A."/>
            <person name="Belykh O."/>
        </authorList>
    </citation>
    <scope>NUCLEOTIDE SEQUENCE</scope>
    <source>
        <strain evidence="2">BBK-W-15</strain>
    </source>
</reference>
<gene>
    <name evidence="2" type="ORF">NJ959_26800</name>
</gene>
<dbReference type="GO" id="GO:0016787">
    <property type="term" value="F:hydrolase activity"/>
    <property type="evidence" value="ECO:0007669"/>
    <property type="project" value="UniProtKB-KW"/>
</dbReference>
<protein>
    <submittedName>
        <fullName evidence="2">SGNH/GDSL hydrolase family protein</fullName>
    </submittedName>
</protein>
<evidence type="ECO:0000259" key="1">
    <source>
        <dbReference type="Pfam" id="PF13472"/>
    </source>
</evidence>
<organism evidence="2 3">
    <name type="scientific">Limnofasciculus baicalensis BBK-W-15</name>
    <dbReference type="NCBI Taxonomy" id="2699891"/>
    <lineage>
        <taxon>Bacteria</taxon>
        <taxon>Bacillati</taxon>
        <taxon>Cyanobacteriota</taxon>
        <taxon>Cyanophyceae</taxon>
        <taxon>Coleofasciculales</taxon>
        <taxon>Coleofasciculaceae</taxon>
        <taxon>Limnofasciculus</taxon>
        <taxon>Limnofasciculus baicalensis</taxon>
    </lineage>
</organism>
<dbReference type="InterPro" id="IPR036514">
    <property type="entry name" value="SGNH_hydro_sf"/>
</dbReference>
<dbReference type="Gene3D" id="3.40.50.1110">
    <property type="entry name" value="SGNH hydrolase"/>
    <property type="match status" value="1"/>
</dbReference>
<feature type="domain" description="SGNH hydrolase-type esterase" evidence="1">
    <location>
        <begin position="82"/>
        <end position="301"/>
    </location>
</feature>